<reference evidence="2 3" key="1">
    <citation type="submission" date="2019-12" db="EMBL/GenBank/DDBJ databases">
        <title>Chromosome-level assembly of the Caenorhabditis remanei genome.</title>
        <authorList>
            <person name="Teterina A.A."/>
            <person name="Willis J.H."/>
            <person name="Phillips P.C."/>
        </authorList>
    </citation>
    <scope>NUCLEOTIDE SEQUENCE [LARGE SCALE GENOMIC DNA]</scope>
    <source>
        <strain evidence="2 3">PX506</strain>
        <tissue evidence="2">Whole organism</tissue>
    </source>
</reference>
<feature type="domain" description="F-box" evidence="1">
    <location>
        <begin position="4"/>
        <end position="49"/>
    </location>
</feature>
<gene>
    <name evidence="2" type="ORF">GCK72_017548</name>
</gene>
<dbReference type="PANTHER" id="PTHR21503">
    <property type="entry name" value="F-BOX-CONTAINING HYPOTHETICAL PROTEIN C.ELEGANS"/>
    <property type="match status" value="1"/>
</dbReference>
<dbReference type="AlphaFoldDB" id="A0A6A5G836"/>
<dbReference type="RefSeq" id="XP_003112421.2">
    <property type="nucleotide sequence ID" value="XM_003112373.2"/>
</dbReference>
<dbReference type="GeneID" id="9823985"/>
<evidence type="ECO:0000259" key="1">
    <source>
        <dbReference type="PROSITE" id="PS50181"/>
    </source>
</evidence>
<sequence>MAIPDVLSTLPLRAIQAVLLHFNISDLLSCSRTCLRVCNVAKSLEYEPISLDVDISIYGTSLIFNCNNVCETWSFKESGNTVTVSKKDPPNTIIYGEGSNNVYYSLTSAIIYVTDVLKCTVSKVKIWIQGFKPFMLHNLMELRIEKCLDLQIYIALGETTPVIREQWVAEVIKNVCATGRLYIGVPTDGSFTCDPCHFKCHLLVMDKPTPWLTPEILWKMRCPQMIIKNCPFTLENFLAFVDRWKVTDRRDNRKFEFLDMHFGDLLKKKITDGILRGKSWDKQLRGQYYLTDEEVIDCQNGKDIIHIRDERLMATTLIHKNRKNLFFGVWHNPFPVIPDGILQAPRR</sequence>
<evidence type="ECO:0000313" key="3">
    <source>
        <dbReference type="Proteomes" id="UP000483820"/>
    </source>
</evidence>
<dbReference type="KEGG" id="crq:GCK72_017548"/>
<proteinExistence type="predicted"/>
<dbReference type="Proteomes" id="UP000483820">
    <property type="component" value="Chromosome V"/>
</dbReference>
<organism evidence="2 3">
    <name type="scientific">Caenorhabditis remanei</name>
    <name type="common">Caenorhabditis vulgaris</name>
    <dbReference type="NCBI Taxonomy" id="31234"/>
    <lineage>
        <taxon>Eukaryota</taxon>
        <taxon>Metazoa</taxon>
        <taxon>Ecdysozoa</taxon>
        <taxon>Nematoda</taxon>
        <taxon>Chromadorea</taxon>
        <taxon>Rhabditida</taxon>
        <taxon>Rhabditina</taxon>
        <taxon>Rhabditomorpha</taxon>
        <taxon>Rhabditoidea</taxon>
        <taxon>Rhabditidae</taxon>
        <taxon>Peloderinae</taxon>
        <taxon>Caenorhabditis</taxon>
    </lineage>
</organism>
<evidence type="ECO:0000313" key="2">
    <source>
        <dbReference type="EMBL" id="KAF1750996.1"/>
    </source>
</evidence>
<protein>
    <recommendedName>
        <fullName evidence="1">F-box domain-containing protein</fullName>
    </recommendedName>
</protein>
<dbReference type="PROSITE" id="PS50181">
    <property type="entry name" value="FBOX"/>
    <property type="match status" value="1"/>
</dbReference>
<accession>A0A6A5G836</accession>
<name>A0A6A5G836_CAERE</name>
<comment type="caution">
    <text evidence="2">The sequence shown here is derived from an EMBL/GenBank/DDBJ whole genome shotgun (WGS) entry which is preliminary data.</text>
</comment>
<dbReference type="InterPro" id="IPR001810">
    <property type="entry name" value="F-box_dom"/>
</dbReference>
<dbReference type="EMBL" id="WUAV01000005">
    <property type="protein sequence ID" value="KAF1750996.1"/>
    <property type="molecule type" value="Genomic_DNA"/>
</dbReference>
<dbReference type="CTD" id="9823985"/>